<dbReference type="InterPro" id="IPR003593">
    <property type="entry name" value="AAA+_ATPase"/>
</dbReference>
<sequence>MNTAAHNLSFQNLIGEHKAFLEAKRIAMQFASSDLPVLITGKVGTGKEHFAAAIHHKSARKNEPFISINCSTQSEEQLEYELFGSAGAIQKAARGTVFLDEIWSLPRGIQDQLLRAVDSQPAADGHARFICATSIPLTDIIEKKQFRQDLFYRLNILSLSLPALSERKSDIPLLIQYFLSHTGHHLHIDPSVYPLLEQHPFEGNVRELKNTADYMAAVSSGSTIHPHDVPPDVQNGLLAKSSKKKSKLLTLMEKEEFIFILESVKALNEKGEPASRRILSELSKDTNTALTPQQVRNRLDYLEKKDYVSKSRGRAGTKITMEGLDFLHSLQKQMIQ</sequence>
<proteinExistence type="predicted"/>
<dbReference type="Gene3D" id="1.10.8.60">
    <property type="match status" value="1"/>
</dbReference>
<dbReference type="Proteomes" id="UP000006867">
    <property type="component" value="Chromosome"/>
</dbReference>
<dbReference type="InterPro" id="IPR058031">
    <property type="entry name" value="AAA_lid_NorR"/>
</dbReference>
<dbReference type="PANTHER" id="PTHR32071">
    <property type="entry name" value="TRANSCRIPTIONAL REGULATORY PROTEIN"/>
    <property type="match status" value="1"/>
</dbReference>
<keyword evidence="5" id="KW-1185">Reference proteome</keyword>
<dbReference type="CDD" id="cd00009">
    <property type="entry name" value="AAA"/>
    <property type="match status" value="1"/>
</dbReference>
<evidence type="ECO:0000256" key="1">
    <source>
        <dbReference type="ARBA" id="ARBA00022741"/>
    </source>
</evidence>
<evidence type="ECO:0000256" key="2">
    <source>
        <dbReference type="ARBA" id="ARBA00022840"/>
    </source>
</evidence>
<gene>
    <name evidence="4" type="ordered locus">BATR1942_08740</name>
</gene>
<dbReference type="EMBL" id="CP002207">
    <property type="protein sequence ID" value="ADP32681.1"/>
    <property type="molecule type" value="Genomic_DNA"/>
</dbReference>
<keyword evidence="2" id="KW-0067">ATP-binding</keyword>
<dbReference type="RefSeq" id="WP_003325708.1">
    <property type="nucleotide sequence ID" value="NC_014639.1"/>
</dbReference>
<dbReference type="Pfam" id="PF25601">
    <property type="entry name" value="AAA_lid_14"/>
    <property type="match status" value="1"/>
</dbReference>
<reference evidence="4 5" key="1">
    <citation type="journal article" date="2011" name="Front. Microbiol.">
        <title>Genomic signatures of strain selection and enhancement in Bacillus atrophaeus var. globigii, a historical biowarfare simulant.</title>
        <authorList>
            <person name="Gibbons H.S."/>
            <person name="Broomall S.M."/>
            <person name="McNew L.A."/>
            <person name="Daligault H."/>
            <person name="Chapman C."/>
            <person name="Bruce D."/>
            <person name="Karavis M."/>
            <person name="Krepps M."/>
            <person name="McGregor P.A."/>
            <person name="Hong C."/>
            <person name="Park K.H."/>
            <person name="Akmal A."/>
            <person name="Feldman A."/>
            <person name="Lin J.S."/>
            <person name="Chang W.E."/>
            <person name="Higgs B.W."/>
            <person name="Demirev P."/>
            <person name="Lindquist J."/>
            <person name="Liem A."/>
            <person name="Fochler E."/>
            <person name="Read T.D."/>
            <person name="Tapia R."/>
            <person name="Johnson S."/>
            <person name="Bishop-Lilly K.A."/>
            <person name="Detter C."/>
            <person name="Han C."/>
            <person name="Sozhamannan S."/>
            <person name="Rosenzweig C.N."/>
            <person name="Skowronski E.W."/>
        </authorList>
    </citation>
    <scope>NUCLEOTIDE SEQUENCE [LARGE SCALE GENOMIC DNA]</scope>
    <source>
        <strain evidence="4 5">1942</strain>
    </source>
</reference>
<dbReference type="PANTHER" id="PTHR32071:SF119">
    <property type="entry name" value="SIGMA L-DEPENDENT TRANSCRIPTIONAL REGULATOR YPLP-RELATED"/>
    <property type="match status" value="1"/>
</dbReference>
<keyword evidence="1" id="KW-0547">Nucleotide-binding</keyword>
<dbReference type="SUPFAM" id="SSF52540">
    <property type="entry name" value="P-loop containing nucleoside triphosphate hydrolases"/>
    <property type="match status" value="1"/>
</dbReference>
<protein>
    <submittedName>
        <fullName evidence="4">Transcriptional enhancer</fullName>
    </submittedName>
</protein>
<evidence type="ECO:0000259" key="3">
    <source>
        <dbReference type="PROSITE" id="PS50045"/>
    </source>
</evidence>
<name>A0ABM5LXW8_BACA1</name>
<dbReference type="Gene3D" id="1.10.10.10">
    <property type="entry name" value="Winged helix-like DNA-binding domain superfamily/Winged helix DNA-binding domain"/>
    <property type="match status" value="1"/>
</dbReference>
<dbReference type="InterPro" id="IPR036388">
    <property type="entry name" value="WH-like_DNA-bd_sf"/>
</dbReference>
<evidence type="ECO:0000313" key="5">
    <source>
        <dbReference type="Proteomes" id="UP000006867"/>
    </source>
</evidence>
<dbReference type="Gene3D" id="3.40.50.300">
    <property type="entry name" value="P-loop containing nucleotide triphosphate hydrolases"/>
    <property type="match status" value="1"/>
</dbReference>
<dbReference type="Pfam" id="PF00158">
    <property type="entry name" value="Sigma54_activat"/>
    <property type="match status" value="1"/>
</dbReference>
<evidence type="ECO:0000313" key="4">
    <source>
        <dbReference type="EMBL" id="ADP32681.1"/>
    </source>
</evidence>
<dbReference type="PROSITE" id="PS50045">
    <property type="entry name" value="SIGMA54_INTERACT_4"/>
    <property type="match status" value="1"/>
</dbReference>
<dbReference type="InterPro" id="IPR013668">
    <property type="entry name" value="RNase_R_HTH_12"/>
</dbReference>
<organism evidence="4 5">
    <name type="scientific">Bacillus atrophaeus (strain 1942)</name>
    <dbReference type="NCBI Taxonomy" id="720555"/>
    <lineage>
        <taxon>Bacteria</taxon>
        <taxon>Bacillati</taxon>
        <taxon>Bacillota</taxon>
        <taxon>Bacilli</taxon>
        <taxon>Bacillales</taxon>
        <taxon>Bacillaceae</taxon>
        <taxon>Bacillus</taxon>
    </lineage>
</organism>
<accession>A0ABM5LXW8</accession>
<dbReference type="SMART" id="SM00382">
    <property type="entry name" value="AAA"/>
    <property type="match status" value="1"/>
</dbReference>
<feature type="domain" description="Sigma-54 factor interaction" evidence="3">
    <location>
        <begin position="13"/>
        <end position="217"/>
    </location>
</feature>
<dbReference type="InterPro" id="IPR002078">
    <property type="entry name" value="Sigma_54_int"/>
</dbReference>
<dbReference type="Pfam" id="PF08461">
    <property type="entry name" value="WHD_RNase_R"/>
    <property type="match status" value="1"/>
</dbReference>
<dbReference type="InterPro" id="IPR027417">
    <property type="entry name" value="P-loop_NTPase"/>
</dbReference>